<evidence type="ECO:0000256" key="1">
    <source>
        <dbReference type="ARBA" id="ARBA00001962"/>
    </source>
</evidence>
<gene>
    <name evidence="4" type="ORF">PECAL_5P19180</name>
</gene>
<feature type="compositionally biased region" description="Basic residues" evidence="2">
    <location>
        <begin position="38"/>
        <end position="51"/>
    </location>
</feature>
<name>A0A8J2SYA4_9STRA</name>
<proteinExistence type="predicted"/>
<reference evidence="4" key="1">
    <citation type="submission" date="2021-11" db="EMBL/GenBank/DDBJ databases">
        <authorList>
            <consortium name="Genoscope - CEA"/>
            <person name="William W."/>
        </authorList>
    </citation>
    <scope>NUCLEOTIDE SEQUENCE</scope>
</reference>
<dbReference type="AlphaFoldDB" id="A0A8J2SYA4"/>
<feature type="chain" id="PRO_5035147309" description="Phytanoyl-CoA dioxygenase" evidence="3">
    <location>
        <begin position="19"/>
        <end position="382"/>
    </location>
</feature>
<dbReference type="Gene3D" id="2.60.120.620">
    <property type="entry name" value="q2cbj1_9rhob like domain"/>
    <property type="match status" value="1"/>
</dbReference>
<comment type="cofactor">
    <cofactor evidence="1">
        <name>Fe cation</name>
        <dbReference type="ChEBI" id="CHEBI:24875"/>
    </cofactor>
</comment>
<evidence type="ECO:0008006" key="6">
    <source>
        <dbReference type="Google" id="ProtNLM"/>
    </source>
</evidence>
<evidence type="ECO:0000313" key="4">
    <source>
        <dbReference type="EMBL" id="CAH0377360.1"/>
    </source>
</evidence>
<dbReference type="PANTHER" id="PTHR20883:SF49">
    <property type="entry name" value="PHYTANOYL-COA DIOXYGENASE"/>
    <property type="match status" value="1"/>
</dbReference>
<dbReference type="Proteomes" id="UP000789595">
    <property type="component" value="Unassembled WGS sequence"/>
</dbReference>
<dbReference type="InterPro" id="IPR008775">
    <property type="entry name" value="Phytyl_CoA_dOase-like"/>
</dbReference>
<accession>A0A8J2SYA4</accession>
<feature type="signal peptide" evidence="3">
    <location>
        <begin position="1"/>
        <end position="18"/>
    </location>
</feature>
<dbReference type="SUPFAM" id="SSF51197">
    <property type="entry name" value="Clavaminate synthase-like"/>
    <property type="match status" value="1"/>
</dbReference>
<evidence type="ECO:0000256" key="2">
    <source>
        <dbReference type="SAM" id="MobiDB-lite"/>
    </source>
</evidence>
<keyword evidence="5" id="KW-1185">Reference proteome</keyword>
<protein>
    <recommendedName>
        <fullName evidence="6">Phytanoyl-CoA dioxygenase</fullName>
    </recommendedName>
</protein>
<dbReference type="Pfam" id="PF05721">
    <property type="entry name" value="PhyH"/>
    <property type="match status" value="1"/>
</dbReference>
<sequence length="382" mass="40919">MTLCRLLLFTATAGSGAALAPYTRRFHPGCTRESPAKPPRRRRVSPAPPRRRSVTLRVLDDEAIGLDLEALGDLGALDDAASLDLDALVAGAGLTVASTAALADAGGAVPALAADLSGGGAAALGAAELLAFERDGHICTRGLFSSDEVEAMYKSMEAVSRVESKSAERHAVAMNDAMGGERAPFLQTFNPHRRHRPALKVATCARLAATARALLGVEEVQLYQSCLFKKRAGDEATNWHSDLHTSPLDTNDFVTCWFPLHDLEADSTGLCYATGSHRDLALPMWYGQGFDADGRYELEDHGAYQAGDVSWHHGWLLHSAADNRSPRDRLAVAVSFFGSGARVIEEDGLACVNDEDHPSYDDWLPDLAPGDLAAHELLPVVR</sequence>
<organism evidence="4 5">
    <name type="scientific">Pelagomonas calceolata</name>
    <dbReference type="NCBI Taxonomy" id="35677"/>
    <lineage>
        <taxon>Eukaryota</taxon>
        <taxon>Sar</taxon>
        <taxon>Stramenopiles</taxon>
        <taxon>Ochrophyta</taxon>
        <taxon>Pelagophyceae</taxon>
        <taxon>Pelagomonadales</taxon>
        <taxon>Pelagomonadaceae</taxon>
        <taxon>Pelagomonas</taxon>
    </lineage>
</organism>
<comment type="caution">
    <text evidence="4">The sequence shown here is derived from an EMBL/GenBank/DDBJ whole genome shotgun (WGS) entry which is preliminary data.</text>
</comment>
<dbReference type="OrthoDB" id="445007at2759"/>
<feature type="region of interest" description="Disordered" evidence="2">
    <location>
        <begin position="28"/>
        <end position="51"/>
    </location>
</feature>
<evidence type="ECO:0000313" key="5">
    <source>
        <dbReference type="Proteomes" id="UP000789595"/>
    </source>
</evidence>
<dbReference type="EMBL" id="CAKKNE010000005">
    <property type="protein sequence ID" value="CAH0377360.1"/>
    <property type="molecule type" value="Genomic_DNA"/>
</dbReference>
<keyword evidence="3" id="KW-0732">Signal</keyword>
<dbReference type="PANTHER" id="PTHR20883">
    <property type="entry name" value="PHYTANOYL-COA DIOXYGENASE DOMAIN CONTAINING 1"/>
    <property type="match status" value="1"/>
</dbReference>
<evidence type="ECO:0000256" key="3">
    <source>
        <dbReference type="SAM" id="SignalP"/>
    </source>
</evidence>